<evidence type="ECO:0000256" key="1">
    <source>
        <dbReference type="SAM" id="MobiDB-lite"/>
    </source>
</evidence>
<dbReference type="Proteomes" id="UP000629098">
    <property type="component" value="Unassembled WGS sequence"/>
</dbReference>
<dbReference type="RefSeq" id="WP_190827356.1">
    <property type="nucleotide sequence ID" value="NZ_CAWPPI010000040.1"/>
</dbReference>
<feature type="compositionally biased region" description="Low complexity" evidence="1">
    <location>
        <begin position="18"/>
        <end position="29"/>
    </location>
</feature>
<feature type="compositionally biased region" description="Acidic residues" evidence="1">
    <location>
        <begin position="316"/>
        <end position="346"/>
    </location>
</feature>
<feature type="domain" description="DUF5895" evidence="2">
    <location>
        <begin position="39"/>
        <end position="187"/>
    </location>
</feature>
<feature type="region of interest" description="Disordered" evidence="1">
    <location>
        <begin position="289"/>
        <end position="346"/>
    </location>
</feature>
<feature type="region of interest" description="Disordered" evidence="1">
    <location>
        <begin position="1"/>
        <end position="29"/>
    </location>
</feature>
<reference evidence="3" key="1">
    <citation type="submission" date="2020-09" db="EMBL/GenBank/DDBJ databases">
        <title>Iningainema tapete sp. nov. (Scytonemataceae, Cyanobacteria) from greenhouses in central Florida (USA) produces two types of nodularin with biosynthetic potential for microcystin-LR and anabaenopeptins.</title>
        <authorList>
            <person name="Berthold D.E."/>
            <person name="Lefler F.W."/>
            <person name="Huang I.-S."/>
            <person name="Abdulla H."/>
            <person name="Zimba P.V."/>
            <person name="Laughinghouse H.D. IV."/>
        </authorList>
    </citation>
    <scope>NUCLEOTIDE SEQUENCE</scope>
    <source>
        <strain evidence="3">BLCCT55</strain>
    </source>
</reference>
<dbReference type="InterPro" id="IPR045414">
    <property type="entry name" value="DUF5895"/>
</dbReference>
<evidence type="ECO:0000313" key="4">
    <source>
        <dbReference type="Proteomes" id="UP000629098"/>
    </source>
</evidence>
<feature type="compositionally biased region" description="Basic residues" evidence="1">
    <location>
        <begin position="301"/>
        <end position="311"/>
    </location>
</feature>
<evidence type="ECO:0000313" key="3">
    <source>
        <dbReference type="EMBL" id="MBD2772611.1"/>
    </source>
</evidence>
<organism evidence="3 4">
    <name type="scientific">Iningainema tapete BLCC-T55</name>
    <dbReference type="NCBI Taxonomy" id="2748662"/>
    <lineage>
        <taxon>Bacteria</taxon>
        <taxon>Bacillati</taxon>
        <taxon>Cyanobacteriota</taxon>
        <taxon>Cyanophyceae</taxon>
        <taxon>Nostocales</taxon>
        <taxon>Scytonemataceae</taxon>
        <taxon>Iningainema tapete</taxon>
    </lineage>
</organism>
<name>A0A8J6XKP0_9CYAN</name>
<gene>
    <name evidence="3" type="ORF">ICL16_11120</name>
</gene>
<accession>A0A8J6XKP0</accession>
<dbReference type="AlphaFoldDB" id="A0A8J6XKP0"/>
<protein>
    <recommendedName>
        <fullName evidence="2">DUF5895 domain-containing protein</fullName>
    </recommendedName>
</protein>
<dbReference type="Pfam" id="PF19247">
    <property type="entry name" value="DUF5895"/>
    <property type="match status" value="1"/>
</dbReference>
<comment type="caution">
    <text evidence="3">The sequence shown here is derived from an EMBL/GenBank/DDBJ whole genome shotgun (WGS) entry which is preliminary data.</text>
</comment>
<sequence>MVRTNNKSTKSRTKSTEQEVTQEATQVQDQDLDFDIDPELLGAEYNQVRRPVLPYGIVINDNPAGILIPEDQLEKANWLAMPDDDDLTTVTLSEDVTGLLLTKARILVLGFIPEYIRYKSDVPDVGGTVVGLYDEYKLNLDKKTMDVVSEHALVFLDENNRPMHSTPIVIRFKNVALWSFKAARDEFYRLLEKTFSDYFKVPFSGKNDKWRSLGVIDCQFKAVKEGEGNNKSYCCKTVSYTKPTINNLPQLYLGKPQHKNSIWNLHDTIAGFTEAPALPASEELEVKVLPPAGKPGEKTKTSRGSHNKPPRKISQVEEDDDFEDELEEEESEFDDDFDDDFSDDED</sequence>
<evidence type="ECO:0000259" key="2">
    <source>
        <dbReference type="Pfam" id="PF19247"/>
    </source>
</evidence>
<proteinExistence type="predicted"/>
<dbReference type="EMBL" id="JACXAE010000040">
    <property type="protein sequence ID" value="MBD2772611.1"/>
    <property type="molecule type" value="Genomic_DNA"/>
</dbReference>
<keyword evidence="4" id="KW-1185">Reference proteome</keyword>